<accession>A0A8K0TAR0</accession>
<evidence type="ECO:0000313" key="3">
    <source>
        <dbReference type="EMBL" id="KAH7354018.1"/>
    </source>
</evidence>
<dbReference type="AlphaFoldDB" id="A0A8K0TAR0"/>
<feature type="transmembrane region" description="Helical" evidence="2">
    <location>
        <begin position="247"/>
        <end position="265"/>
    </location>
</feature>
<keyword evidence="2" id="KW-1133">Transmembrane helix</keyword>
<evidence type="ECO:0000256" key="2">
    <source>
        <dbReference type="SAM" id="Phobius"/>
    </source>
</evidence>
<feature type="transmembrane region" description="Helical" evidence="2">
    <location>
        <begin position="215"/>
        <end position="235"/>
    </location>
</feature>
<protein>
    <submittedName>
        <fullName evidence="3">Uncharacterized protein</fullName>
    </submittedName>
</protein>
<sequence>MESLCQVQGKPELYGLGIRVAFYLQWFGAILAEYLEMADLSAVQLLGLLLSAATFVGLVVQLSMTTLQPADVYIVLLLAAGIYLPLVPLYVWKAVTCFNRHWDPFRWPKETVSPAIKGLNFVLLLAITSLSIWFWTTYVPGQDCSAYQYGFLFSPVSLGNTAYVASNAILWILILVVCAGILMVKAGFSFAFWADKRRRKKARRIHIQVVQDLTTFAKAAVVAVLTAAVELTIVWNNIDGVNGVADVAQMIPLFVSGGIVVRAVLMHFVNRGTDEDSDSAASSGDGQPPMASGGIPPPPPTAHMNAQRKDNNRKTACYVSFDWK</sequence>
<evidence type="ECO:0000256" key="1">
    <source>
        <dbReference type="SAM" id="MobiDB-lite"/>
    </source>
</evidence>
<keyword evidence="4" id="KW-1185">Reference proteome</keyword>
<proteinExistence type="predicted"/>
<dbReference type="Proteomes" id="UP000813385">
    <property type="component" value="Unassembled WGS sequence"/>
</dbReference>
<organism evidence="3 4">
    <name type="scientific">Plectosphaerella cucumerina</name>
    <dbReference type="NCBI Taxonomy" id="40658"/>
    <lineage>
        <taxon>Eukaryota</taxon>
        <taxon>Fungi</taxon>
        <taxon>Dikarya</taxon>
        <taxon>Ascomycota</taxon>
        <taxon>Pezizomycotina</taxon>
        <taxon>Sordariomycetes</taxon>
        <taxon>Hypocreomycetidae</taxon>
        <taxon>Glomerellales</taxon>
        <taxon>Plectosphaerellaceae</taxon>
        <taxon>Plectosphaerella</taxon>
    </lineage>
</organism>
<feature type="transmembrane region" description="Helical" evidence="2">
    <location>
        <begin position="112"/>
        <end position="134"/>
    </location>
</feature>
<keyword evidence="2" id="KW-0472">Membrane</keyword>
<feature type="transmembrane region" description="Helical" evidence="2">
    <location>
        <begin position="41"/>
        <end position="60"/>
    </location>
</feature>
<feature type="transmembrane region" description="Helical" evidence="2">
    <location>
        <begin position="169"/>
        <end position="194"/>
    </location>
</feature>
<keyword evidence="2" id="KW-0812">Transmembrane</keyword>
<comment type="caution">
    <text evidence="3">The sequence shown here is derived from an EMBL/GenBank/DDBJ whole genome shotgun (WGS) entry which is preliminary data.</text>
</comment>
<feature type="transmembrane region" description="Helical" evidence="2">
    <location>
        <begin position="72"/>
        <end position="92"/>
    </location>
</feature>
<dbReference type="OrthoDB" id="1806at2759"/>
<evidence type="ECO:0000313" key="4">
    <source>
        <dbReference type="Proteomes" id="UP000813385"/>
    </source>
</evidence>
<reference evidence="3" key="1">
    <citation type="journal article" date="2021" name="Nat. Commun.">
        <title>Genetic determinants of endophytism in the Arabidopsis root mycobiome.</title>
        <authorList>
            <person name="Mesny F."/>
            <person name="Miyauchi S."/>
            <person name="Thiergart T."/>
            <person name="Pickel B."/>
            <person name="Atanasova L."/>
            <person name="Karlsson M."/>
            <person name="Huettel B."/>
            <person name="Barry K.W."/>
            <person name="Haridas S."/>
            <person name="Chen C."/>
            <person name="Bauer D."/>
            <person name="Andreopoulos W."/>
            <person name="Pangilinan J."/>
            <person name="LaButti K."/>
            <person name="Riley R."/>
            <person name="Lipzen A."/>
            <person name="Clum A."/>
            <person name="Drula E."/>
            <person name="Henrissat B."/>
            <person name="Kohler A."/>
            <person name="Grigoriev I.V."/>
            <person name="Martin F.M."/>
            <person name="Hacquard S."/>
        </authorList>
    </citation>
    <scope>NUCLEOTIDE SEQUENCE</scope>
    <source>
        <strain evidence="3">MPI-CAGE-AT-0016</strain>
    </source>
</reference>
<dbReference type="EMBL" id="JAGPXD010000005">
    <property type="protein sequence ID" value="KAH7354018.1"/>
    <property type="molecule type" value="Genomic_DNA"/>
</dbReference>
<feature type="region of interest" description="Disordered" evidence="1">
    <location>
        <begin position="275"/>
        <end position="313"/>
    </location>
</feature>
<feature type="transmembrane region" description="Helical" evidence="2">
    <location>
        <begin position="12"/>
        <end position="35"/>
    </location>
</feature>
<name>A0A8K0TAR0_9PEZI</name>
<gene>
    <name evidence="3" type="ORF">B0T11DRAFT_331903</name>
</gene>